<name>A0A086KBC1_TOXGO</name>
<dbReference type="Proteomes" id="UP000028837">
    <property type="component" value="Unassembled WGS sequence"/>
</dbReference>
<evidence type="ECO:0000313" key="3">
    <source>
        <dbReference type="Proteomes" id="UP000028837"/>
    </source>
</evidence>
<dbReference type="AlphaFoldDB" id="A0A086KBC1"/>
<feature type="non-terminal residue" evidence="2">
    <location>
        <position position="140"/>
    </location>
</feature>
<dbReference type="VEuPathDB" id="ToxoDB:TGDOM2_222410"/>
<proteinExistence type="predicted"/>
<reference evidence="2 3" key="1">
    <citation type="submission" date="2014-02" db="EMBL/GenBank/DDBJ databases">
        <authorList>
            <person name="Sibley D."/>
            <person name="Venepally P."/>
            <person name="Karamycheva S."/>
            <person name="Hadjithomas M."/>
            <person name="Khan A."/>
            <person name="Brunk B."/>
            <person name="Roos D."/>
            <person name="Caler E."/>
            <person name="Lorenzi H."/>
        </authorList>
    </citation>
    <scope>NUCLEOTIDE SEQUENCE [LARGE SCALE GENOMIC DNA]</scope>
    <source>
        <strain evidence="2 3">GAB2-2007-GAL-DOM2</strain>
    </source>
</reference>
<evidence type="ECO:0000256" key="1">
    <source>
        <dbReference type="SAM" id="Phobius"/>
    </source>
</evidence>
<keyword evidence="1" id="KW-0472">Membrane</keyword>
<evidence type="ECO:0000313" key="2">
    <source>
        <dbReference type="EMBL" id="KFG41689.1"/>
    </source>
</evidence>
<accession>A0A086KBC1</accession>
<protein>
    <submittedName>
        <fullName evidence="2">Lipase maturation factor</fullName>
    </submittedName>
</protein>
<sequence length="140" mass="16215">MNVSSGYCCARFFSVLIVSIYVTGNYGFFNILSCVVCLALLDDSLLLFKFPSPLENAVSLQENPQRKRRTLRQGQISVLAVLQIKKEGSYGHRDTMSMFPVHIYLCARMHCVSIYIYIYIYIYAKKEVHLEWSCLHTHIY</sequence>
<dbReference type="EMBL" id="AHZU02000669">
    <property type="protein sequence ID" value="KFG41689.1"/>
    <property type="molecule type" value="Genomic_DNA"/>
</dbReference>
<keyword evidence="1" id="KW-1133">Transmembrane helix</keyword>
<comment type="caution">
    <text evidence="2">The sequence shown here is derived from an EMBL/GenBank/DDBJ whole genome shotgun (WGS) entry which is preliminary data.</text>
</comment>
<feature type="transmembrane region" description="Helical" evidence="1">
    <location>
        <begin position="101"/>
        <end position="122"/>
    </location>
</feature>
<gene>
    <name evidence="2" type="ORF">TGDOM2_222410</name>
</gene>
<organism evidence="2 3">
    <name type="scientific">Toxoplasma gondii GAB2-2007-GAL-DOM2</name>
    <dbReference type="NCBI Taxonomy" id="1130820"/>
    <lineage>
        <taxon>Eukaryota</taxon>
        <taxon>Sar</taxon>
        <taxon>Alveolata</taxon>
        <taxon>Apicomplexa</taxon>
        <taxon>Conoidasida</taxon>
        <taxon>Coccidia</taxon>
        <taxon>Eucoccidiorida</taxon>
        <taxon>Eimeriorina</taxon>
        <taxon>Sarcocystidae</taxon>
        <taxon>Toxoplasma</taxon>
    </lineage>
</organism>
<feature type="transmembrane region" description="Helical" evidence="1">
    <location>
        <begin position="12"/>
        <end position="41"/>
    </location>
</feature>
<keyword evidence="1" id="KW-0812">Transmembrane</keyword>